<dbReference type="AlphaFoldDB" id="A0A1G4TPK1"/>
<evidence type="ECO:0000256" key="1">
    <source>
        <dbReference type="SAM" id="Phobius"/>
    </source>
</evidence>
<dbReference type="CDD" id="cd00077">
    <property type="entry name" value="HDc"/>
    <property type="match status" value="1"/>
</dbReference>
<dbReference type="Proteomes" id="UP000198601">
    <property type="component" value="Unassembled WGS sequence"/>
</dbReference>
<gene>
    <name evidence="4" type="ORF">SAMN04487970_105822</name>
</gene>
<dbReference type="InterPro" id="IPR037522">
    <property type="entry name" value="HD_GYP_dom"/>
</dbReference>
<protein>
    <submittedName>
        <fullName evidence="4">HDIG domain-containing protein</fullName>
    </submittedName>
</protein>
<feature type="transmembrane region" description="Helical" evidence="1">
    <location>
        <begin position="42"/>
        <end position="60"/>
    </location>
</feature>
<reference evidence="5" key="1">
    <citation type="submission" date="2016-10" db="EMBL/GenBank/DDBJ databases">
        <authorList>
            <person name="Varghese N."/>
            <person name="Submissions S."/>
        </authorList>
    </citation>
    <scope>NUCLEOTIDE SEQUENCE [LARGE SCALE GENOMIC DNA]</scope>
    <source>
        <strain evidence="5">CGMCC 1.8946</strain>
    </source>
</reference>
<evidence type="ECO:0000259" key="3">
    <source>
        <dbReference type="PROSITE" id="PS51832"/>
    </source>
</evidence>
<dbReference type="NCBIfam" id="TIGR00277">
    <property type="entry name" value="HDIG"/>
    <property type="match status" value="1"/>
</dbReference>
<evidence type="ECO:0000259" key="2">
    <source>
        <dbReference type="PROSITE" id="PS51831"/>
    </source>
</evidence>
<keyword evidence="1" id="KW-0472">Membrane</keyword>
<dbReference type="EMBL" id="FMTT01000058">
    <property type="protein sequence ID" value="SCW82549.1"/>
    <property type="molecule type" value="Genomic_DNA"/>
</dbReference>
<keyword evidence="1" id="KW-1133">Transmembrane helix</keyword>
<keyword evidence="5" id="KW-1185">Reference proteome</keyword>
<dbReference type="Gene3D" id="1.10.3210.10">
    <property type="entry name" value="Hypothetical protein af1432"/>
    <property type="match status" value="1"/>
</dbReference>
<dbReference type="InterPro" id="IPR006674">
    <property type="entry name" value="HD_domain"/>
</dbReference>
<dbReference type="STRING" id="624147.SAMN04487970_105822"/>
<dbReference type="SMART" id="SM00471">
    <property type="entry name" value="HDc"/>
    <property type="match status" value="1"/>
</dbReference>
<feature type="transmembrane region" description="Helical" evidence="1">
    <location>
        <begin position="72"/>
        <end position="103"/>
    </location>
</feature>
<dbReference type="PANTHER" id="PTHR43155:SF2">
    <property type="entry name" value="CYCLIC DI-GMP PHOSPHODIESTERASE PA4108"/>
    <property type="match status" value="1"/>
</dbReference>
<dbReference type="SUPFAM" id="SSF109604">
    <property type="entry name" value="HD-domain/PDEase-like"/>
    <property type="match status" value="1"/>
</dbReference>
<evidence type="ECO:0000313" key="5">
    <source>
        <dbReference type="Proteomes" id="UP000198601"/>
    </source>
</evidence>
<dbReference type="PANTHER" id="PTHR43155">
    <property type="entry name" value="CYCLIC DI-GMP PHOSPHODIESTERASE PA4108-RELATED"/>
    <property type="match status" value="1"/>
</dbReference>
<evidence type="ECO:0000313" key="4">
    <source>
        <dbReference type="EMBL" id="SCW82549.1"/>
    </source>
</evidence>
<organism evidence="4 5">
    <name type="scientific">Paenibacillus tianmuensis</name>
    <dbReference type="NCBI Taxonomy" id="624147"/>
    <lineage>
        <taxon>Bacteria</taxon>
        <taxon>Bacillati</taxon>
        <taxon>Bacillota</taxon>
        <taxon>Bacilli</taxon>
        <taxon>Bacillales</taxon>
        <taxon>Paenibacillaceae</taxon>
        <taxon>Paenibacillus</taxon>
    </lineage>
</organism>
<name>A0A1G4TPK1_9BACL</name>
<feature type="domain" description="HD" evidence="2">
    <location>
        <begin position="164"/>
        <end position="288"/>
    </location>
</feature>
<sequence length="349" mass="38803">MKMEWIKSESGTDAVEQSEELWYTGIRFGGTYFCPVSLGRKISYGLWLVMFVSLLAAVWINTNVQSPALLGLYAVPVLIFALFVIDVYLVGAFSAGVTALWVYFTGVGWSGLAGAGGLLMLALLVQRVVIVSRRNFRQREEYEELFMNTILSFSKSIDARDPYTAFHSKNVADYAREIAIELGLSKRETEAVHLAGLIHDIGKIGTPESILKKESRLTEVEYDIMKRHAEDGYQIIKGIKRLHQLGVTAMVRHHHERMDGKGYPIGLKGEDIPLGARILAASDAFDAMTTNRSYRAKLSTETAAEELRRHSGTQFDPDVANALLRVLIRQGKLPAAETPAGQVQPTWPK</sequence>
<dbReference type="InterPro" id="IPR006675">
    <property type="entry name" value="HDIG_dom"/>
</dbReference>
<keyword evidence="1" id="KW-0812">Transmembrane</keyword>
<feature type="domain" description="HD-GYP" evidence="3">
    <location>
        <begin position="142"/>
        <end position="339"/>
    </location>
</feature>
<feature type="transmembrane region" description="Helical" evidence="1">
    <location>
        <begin position="109"/>
        <end position="130"/>
    </location>
</feature>
<dbReference type="InterPro" id="IPR003607">
    <property type="entry name" value="HD/PDEase_dom"/>
</dbReference>
<dbReference type="PROSITE" id="PS51831">
    <property type="entry name" value="HD"/>
    <property type="match status" value="1"/>
</dbReference>
<accession>A0A1G4TPK1</accession>
<dbReference type="Pfam" id="PF13487">
    <property type="entry name" value="HD_5"/>
    <property type="match status" value="1"/>
</dbReference>
<proteinExistence type="predicted"/>
<dbReference type="PROSITE" id="PS51832">
    <property type="entry name" value="HD_GYP"/>
    <property type="match status" value="1"/>
</dbReference>